<evidence type="ECO:0000313" key="10">
    <source>
        <dbReference type="Proteomes" id="UP000220102"/>
    </source>
</evidence>
<evidence type="ECO:0000256" key="5">
    <source>
        <dbReference type="ARBA" id="ARBA00022777"/>
    </source>
</evidence>
<evidence type="ECO:0000256" key="6">
    <source>
        <dbReference type="ARBA" id="ARBA00023012"/>
    </source>
</evidence>
<dbReference type="PANTHER" id="PTHR42878:SF15">
    <property type="entry name" value="BACTERIOPHYTOCHROME"/>
    <property type="match status" value="1"/>
</dbReference>
<keyword evidence="7" id="KW-0472">Membrane</keyword>
<dbReference type="SMART" id="SM00388">
    <property type="entry name" value="HisKA"/>
    <property type="match status" value="1"/>
</dbReference>
<dbReference type="Gene3D" id="3.30.450.40">
    <property type="match status" value="1"/>
</dbReference>
<dbReference type="Pfam" id="PF01590">
    <property type="entry name" value="GAF"/>
    <property type="match status" value="1"/>
</dbReference>
<feature type="domain" description="Histidine kinase" evidence="8">
    <location>
        <begin position="220"/>
        <end position="446"/>
    </location>
</feature>
<dbReference type="AlphaFoldDB" id="A0A2A8CVM4"/>
<organism evidence="9 10">
    <name type="scientific">Longibacter salinarum</name>
    <dbReference type="NCBI Taxonomy" id="1850348"/>
    <lineage>
        <taxon>Bacteria</taxon>
        <taxon>Pseudomonadati</taxon>
        <taxon>Rhodothermota</taxon>
        <taxon>Rhodothermia</taxon>
        <taxon>Rhodothermales</taxon>
        <taxon>Salisaetaceae</taxon>
        <taxon>Longibacter</taxon>
    </lineage>
</organism>
<dbReference type="SUPFAM" id="SSF47384">
    <property type="entry name" value="Homodimeric domain of signal transducing histidine kinase"/>
    <property type="match status" value="1"/>
</dbReference>
<dbReference type="OrthoDB" id="9766459at2"/>
<proteinExistence type="predicted"/>
<dbReference type="EMBL" id="PDEQ01000007">
    <property type="protein sequence ID" value="PEN12660.1"/>
    <property type="molecule type" value="Genomic_DNA"/>
</dbReference>
<dbReference type="SMART" id="SM00387">
    <property type="entry name" value="HATPase_c"/>
    <property type="match status" value="1"/>
</dbReference>
<dbReference type="InterPro" id="IPR036097">
    <property type="entry name" value="HisK_dim/P_sf"/>
</dbReference>
<dbReference type="PROSITE" id="PS50109">
    <property type="entry name" value="HIS_KIN"/>
    <property type="match status" value="1"/>
</dbReference>
<dbReference type="GO" id="GO:0007234">
    <property type="term" value="P:osmosensory signaling via phosphorelay pathway"/>
    <property type="evidence" value="ECO:0007669"/>
    <property type="project" value="TreeGrafter"/>
</dbReference>
<dbReference type="FunFam" id="3.30.565.10:FF:000006">
    <property type="entry name" value="Sensor histidine kinase WalK"/>
    <property type="match status" value="1"/>
</dbReference>
<keyword evidence="5" id="KW-0418">Kinase</keyword>
<sequence length="449" mass="50312">MGMSRPPDSEANPVLDDRVEERTRRLRTYARRLELLREVDHAILRAESPTDIATAALRGLHGFLPAIRSSVTMFCFDTNEAEILAMYRSGETELKPGMRIPMDHMPTPKPLYEGNPVFVDDLSVSADTVIQRRLHEEEGVRSYMCLPMRVDGELIGIMNVGASEPSAYGVHEQQMAQEVANPLAIAIRQARLTEQVRRHSDRLEQRVAERTEELESFTYSVSHDLRTPLRAIDGYARLLMERSSDQLDEEGERLLGVIYENTQKMGRLIDDLLSLSRLGRQELRRREIDMRGLVEEAMGEAVSDGEEERVTVQVSDLPSASADRAMLRRVWVNLLSNAIKFTRDTEAPRINVYAVAASDCAVPVEEEVAPGQVVYVIEDNGAGFDDRYIDKLFGVFQRLHDDTDFQGTGVGLAIVDRVIRRHGGCVWAESKAGEGATFYFTLGADGASV</sequence>
<gene>
    <name evidence="9" type="ORF">CRI94_14190</name>
</gene>
<dbReference type="InterPro" id="IPR005467">
    <property type="entry name" value="His_kinase_dom"/>
</dbReference>
<evidence type="ECO:0000259" key="8">
    <source>
        <dbReference type="PROSITE" id="PS50109"/>
    </source>
</evidence>
<dbReference type="SUPFAM" id="SSF55874">
    <property type="entry name" value="ATPase domain of HSP90 chaperone/DNA topoisomerase II/histidine kinase"/>
    <property type="match status" value="1"/>
</dbReference>
<keyword evidence="3" id="KW-0597">Phosphoprotein</keyword>
<dbReference type="EC" id="2.7.13.3" evidence="2"/>
<evidence type="ECO:0000313" key="9">
    <source>
        <dbReference type="EMBL" id="PEN12660.1"/>
    </source>
</evidence>
<comment type="catalytic activity">
    <reaction evidence="1">
        <text>ATP + protein L-histidine = ADP + protein N-phospho-L-histidine.</text>
        <dbReference type="EC" id="2.7.13.3"/>
    </reaction>
</comment>
<dbReference type="InterPro" id="IPR029016">
    <property type="entry name" value="GAF-like_dom_sf"/>
</dbReference>
<dbReference type="SUPFAM" id="SSF55781">
    <property type="entry name" value="GAF domain-like"/>
    <property type="match status" value="1"/>
</dbReference>
<evidence type="ECO:0000256" key="3">
    <source>
        <dbReference type="ARBA" id="ARBA00022553"/>
    </source>
</evidence>
<evidence type="ECO:0000256" key="1">
    <source>
        <dbReference type="ARBA" id="ARBA00000085"/>
    </source>
</evidence>
<keyword evidence="4" id="KW-0808">Transferase</keyword>
<dbReference type="PRINTS" id="PR00344">
    <property type="entry name" value="BCTRLSENSOR"/>
</dbReference>
<dbReference type="InterPro" id="IPR004358">
    <property type="entry name" value="Sig_transdc_His_kin-like_C"/>
</dbReference>
<dbReference type="GO" id="GO:0000155">
    <property type="term" value="F:phosphorelay sensor kinase activity"/>
    <property type="evidence" value="ECO:0007669"/>
    <property type="project" value="InterPro"/>
</dbReference>
<dbReference type="PANTHER" id="PTHR42878">
    <property type="entry name" value="TWO-COMPONENT HISTIDINE KINASE"/>
    <property type="match status" value="1"/>
</dbReference>
<dbReference type="Proteomes" id="UP000220102">
    <property type="component" value="Unassembled WGS sequence"/>
</dbReference>
<protein>
    <recommendedName>
        <fullName evidence="2">histidine kinase</fullName>
        <ecNumber evidence="2">2.7.13.3</ecNumber>
    </recommendedName>
</protein>
<dbReference type="SMART" id="SM00065">
    <property type="entry name" value="GAF"/>
    <property type="match status" value="1"/>
</dbReference>
<dbReference type="Gene3D" id="3.30.565.10">
    <property type="entry name" value="Histidine kinase-like ATPase, C-terminal domain"/>
    <property type="match status" value="1"/>
</dbReference>
<evidence type="ECO:0000256" key="2">
    <source>
        <dbReference type="ARBA" id="ARBA00012438"/>
    </source>
</evidence>
<dbReference type="FunFam" id="1.10.287.130:FF:000001">
    <property type="entry name" value="Two-component sensor histidine kinase"/>
    <property type="match status" value="1"/>
</dbReference>
<dbReference type="InterPro" id="IPR003594">
    <property type="entry name" value="HATPase_dom"/>
</dbReference>
<evidence type="ECO:0000256" key="4">
    <source>
        <dbReference type="ARBA" id="ARBA00022679"/>
    </source>
</evidence>
<dbReference type="InterPro" id="IPR050351">
    <property type="entry name" value="BphY/WalK/GraS-like"/>
</dbReference>
<dbReference type="Gene3D" id="1.10.287.130">
    <property type="match status" value="1"/>
</dbReference>
<evidence type="ECO:0000256" key="7">
    <source>
        <dbReference type="ARBA" id="ARBA00023136"/>
    </source>
</evidence>
<name>A0A2A8CVM4_9BACT</name>
<accession>A0A2A8CVM4</accession>
<dbReference type="InterPro" id="IPR003018">
    <property type="entry name" value="GAF"/>
</dbReference>
<dbReference type="CDD" id="cd00082">
    <property type="entry name" value="HisKA"/>
    <property type="match status" value="1"/>
</dbReference>
<dbReference type="InterPro" id="IPR036890">
    <property type="entry name" value="HATPase_C_sf"/>
</dbReference>
<dbReference type="InterPro" id="IPR003661">
    <property type="entry name" value="HisK_dim/P_dom"/>
</dbReference>
<dbReference type="GO" id="GO:0000156">
    <property type="term" value="F:phosphorelay response regulator activity"/>
    <property type="evidence" value="ECO:0007669"/>
    <property type="project" value="TreeGrafter"/>
</dbReference>
<keyword evidence="10" id="KW-1185">Reference proteome</keyword>
<reference evidence="9 10" key="1">
    <citation type="submission" date="2017-10" db="EMBL/GenBank/DDBJ databases">
        <title>Draft genome of Longibacter Salinarum.</title>
        <authorList>
            <person name="Goh K.M."/>
            <person name="Shamsir M.S."/>
            <person name="Lim S.W."/>
        </authorList>
    </citation>
    <scope>NUCLEOTIDE SEQUENCE [LARGE SCALE GENOMIC DNA]</scope>
    <source>
        <strain evidence="9 10">KCTC 52045</strain>
    </source>
</reference>
<comment type="caution">
    <text evidence="9">The sequence shown here is derived from an EMBL/GenBank/DDBJ whole genome shotgun (WGS) entry which is preliminary data.</text>
</comment>
<dbReference type="Pfam" id="PF02518">
    <property type="entry name" value="HATPase_c"/>
    <property type="match status" value="1"/>
</dbReference>
<dbReference type="GO" id="GO:0030295">
    <property type="term" value="F:protein kinase activator activity"/>
    <property type="evidence" value="ECO:0007669"/>
    <property type="project" value="TreeGrafter"/>
</dbReference>
<keyword evidence="6" id="KW-0902">Two-component regulatory system</keyword>
<dbReference type="Pfam" id="PF00512">
    <property type="entry name" value="HisKA"/>
    <property type="match status" value="1"/>
</dbReference>